<dbReference type="STRING" id="37928.SAMN04489742_4732"/>
<dbReference type="Pfam" id="PF02625">
    <property type="entry name" value="XdhC_CoxI"/>
    <property type="match status" value="1"/>
</dbReference>
<dbReference type="OrthoDB" id="9815497at2"/>
<keyword evidence="5" id="KW-1185">Reference proteome</keyword>
<feature type="domain" description="XdhC Rossmann" evidence="3">
    <location>
        <begin position="198"/>
        <end position="340"/>
    </location>
</feature>
<feature type="compositionally biased region" description="Polar residues" evidence="1">
    <location>
        <begin position="382"/>
        <end position="393"/>
    </location>
</feature>
<dbReference type="InterPro" id="IPR003777">
    <property type="entry name" value="XdhC_CoxI"/>
</dbReference>
<dbReference type="PANTHER" id="PTHR30388:SF4">
    <property type="entry name" value="MOLYBDENUM COFACTOR INSERTION CHAPERONE PAOD"/>
    <property type="match status" value="1"/>
</dbReference>
<reference evidence="4 5" key="1">
    <citation type="submission" date="2016-10" db="EMBL/GenBank/DDBJ databases">
        <authorList>
            <person name="de Groot N.N."/>
        </authorList>
    </citation>
    <scope>NUCLEOTIDE SEQUENCE [LARGE SCALE GENOMIC DNA]</scope>
    <source>
        <strain evidence="4 5">DSM 20117</strain>
    </source>
</reference>
<evidence type="ECO:0000313" key="5">
    <source>
        <dbReference type="Proteomes" id="UP000181917"/>
    </source>
</evidence>
<evidence type="ECO:0000256" key="1">
    <source>
        <dbReference type="SAM" id="MobiDB-lite"/>
    </source>
</evidence>
<evidence type="ECO:0000259" key="2">
    <source>
        <dbReference type="Pfam" id="PF02625"/>
    </source>
</evidence>
<feature type="region of interest" description="Disordered" evidence="1">
    <location>
        <begin position="352"/>
        <end position="393"/>
    </location>
</feature>
<dbReference type="Gene3D" id="3.40.50.720">
    <property type="entry name" value="NAD(P)-binding Rossmann-like Domain"/>
    <property type="match status" value="1"/>
</dbReference>
<dbReference type="PANTHER" id="PTHR30388">
    <property type="entry name" value="ALDEHYDE OXIDOREDUCTASE MOLYBDENUM COFACTOR ASSEMBLY PROTEIN"/>
    <property type="match status" value="1"/>
</dbReference>
<evidence type="ECO:0000313" key="4">
    <source>
        <dbReference type="EMBL" id="SDR29783.1"/>
    </source>
</evidence>
<feature type="compositionally biased region" description="Pro residues" evidence="1">
    <location>
        <begin position="368"/>
        <end position="377"/>
    </location>
</feature>
<proteinExistence type="predicted"/>
<dbReference type="KEGG" id="acry:AC20117_23010"/>
<sequence length="393" mass="42438">MRDILQDILPWYQAGKPFALATVVRTWRSSPRPVGASMAVSDTGEVIGSVSGGCVEGAVYEVAQDVLKTGAPQLVRYGVSDDSAFAIGLTCGGTLELFVQLIDADTFPEFEHVVESVARRQAIAICTVIEGPLPLSRRFLLTPSGTYGNPDLDQSEQSLAEKARRMLRHGTDGVLPHNDRQGGEVAVFVESMAPPPRMIVFGAIDFAAAVARIGKFLGYHVTVCDARRVFATKERFREADEVVVAWPHKYLAEVEVDERTVLCVLTHDAKFDVPLLQLALRTPAGYIGAMGSRRTHDIRLAQLRDSGTTEEELSRLRSPIGLDLGARTPEETAISIAAEIISTFQGGSGLPLANTTAPIHHKPLASHPKPPVAPSSGPPTRDFNTQELNSCPL</sequence>
<dbReference type="AlphaFoldDB" id="A0A1H1HWI7"/>
<name>A0A1H1HWI7_9MICC</name>
<gene>
    <name evidence="4" type="ORF">SAMN04489742_4732</name>
</gene>
<dbReference type="EMBL" id="FNKH01000003">
    <property type="protein sequence ID" value="SDR29783.1"/>
    <property type="molecule type" value="Genomic_DNA"/>
</dbReference>
<organism evidence="4 5">
    <name type="scientific">Crystallibacter crystallopoietes</name>
    <dbReference type="NCBI Taxonomy" id="37928"/>
    <lineage>
        <taxon>Bacteria</taxon>
        <taxon>Bacillati</taxon>
        <taxon>Actinomycetota</taxon>
        <taxon>Actinomycetes</taxon>
        <taxon>Micrococcales</taxon>
        <taxon>Micrococcaceae</taxon>
        <taxon>Crystallibacter</taxon>
    </lineage>
</organism>
<feature type="domain" description="XdhC- CoxI" evidence="2">
    <location>
        <begin position="11"/>
        <end position="78"/>
    </location>
</feature>
<evidence type="ECO:0000259" key="3">
    <source>
        <dbReference type="Pfam" id="PF13478"/>
    </source>
</evidence>
<dbReference type="InterPro" id="IPR027051">
    <property type="entry name" value="XdhC_Rossmann_dom"/>
</dbReference>
<dbReference type="Proteomes" id="UP000181917">
    <property type="component" value="Unassembled WGS sequence"/>
</dbReference>
<protein>
    <submittedName>
        <fullName evidence="4">Xanthine dehydrogenase accessory factor</fullName>
    </submittedName>
</protein>
<dbReference type="RefSeq" id="WP_074703518.1">
    <property type="nucleotide sequence ID" value="NZ_CP018865.1"/>
</dbReference>
<dbReference type="Pfam" id="PF13478">
    <property type="entry name" value="XdhC_C"/>
    <property type="match status" value="1"/>
</dbReference>
<accession>A0A1H1HWI7</accession>
<dbReference type="InterPro" id="IPR052698">
    <property type="entry name" value="MoCofactor_Util/Proc"/>
</dbReference>